<dbReference type="PATRIC" id="fig|279113.9.peg.5170"/>
<evidence type="ECO:0000313" key="1">
    <source>
        <dbReference type="EMBL" id="AMP07505.1"/>
    </source>
</evidence>
<gene>
    <name evidence="1" type="ORF">CPter91_5217</name>
</gene>
<proteinExistence type="predicted"/>
<accession>A0A127QCD1</accession>
<dbReference type="AlphaFoldDB" id="A0A127QCD1"/>
<dbReference type="RefSeq" id="WP_150119799.1">
    <property type="nucleotide sequence ID" value="NZ_CP013234.1"/>
</dbReference>
<sequence>MAATIVLIDTKPKKNESGRSMAVLNQIVALDISTDDRVQAIEQARVHGKLFDALKRPGFIHIR</sequence>
<dbReference type="Proteomes" id="UP000074561">
    <property type="component" value="Chromosome"/>
</dbReference>
<dbReference type="EMBL" id="CP013234">
    <property type="protein sequence ID" value="AMP07505.1"/>
    <property type="molecule type" value="Genomic_DNA"/>
</dbReference>
<organism evidence="1 2">
    <name type="scientific">Collimonas pratensis</name>
    <dbReference type="NCBI Taxonomy" id="279113"/>
    <lineage>
        <taxon>Bacteria</taxon>
        <taxon>Pseudomonadati</taxon>
        <taxon>Pseudomonadota</taxon>
        <taxon>Betaproteobacteria</taxon>
        <taxon>Burkholderiales</taxon>
        <taxon>Oxalobacteraceae</taxon>
        <taxon>Collimonas</taxon>
    </lineage>
</organism>
<evidence type="ECO:0000313" key="2">
    <source>
        <dbReference type="Proteomes" id="UP000074561"/>
    </source>
</evidence>
<name>A0A127QCD1_9BURK</name>
<protein>
    <submittedName>
        <fullName evidence="1">Uncharacterized protein</fullName>
    </submittedName>
</protein>
<dbReference type="KEGG" id="cpra:CPter91_5217"/>
<reference evidence="1 2" key="1">
    <citation type="submission" date="2015-11" db="EMBL/GenBank/DDBJ databases">
        <title>Exploring the genomic traits of fungus-feeding bacterial genus Collimonas.</title>
        <authorList>
            <person name="Song C."/>
            <person name="Schmidt R."/>
            <person name="de Jager V."/>
            <person name="Krzyzanowska D."/>
            <person name="Jongedijk E."/>
            <person name="Cankar K."/>
            <person name="Beekwilder J."/>
            <person name="van Veen A."/>
            <person name="de Boer W."/>
            <person name="van Veen J.A."/>
            <person name="Garbeva P."/>
        </authorList>
    </citation>
    <scope>NUCLEOTIDE SEQUENCE [LARGE SCALE GENOMIC DNA]</scope>
    <source>
        <strain evidence="1 2">Ter91</strain>
    </source>
</reference>